<dbReference type="OrthoDB" id="442921at2759"/>
<dbReference type="EMBL" id="JACAZH010000008">
    <property type="protein sequence ID" value="KAF7361408.1"/>
    <property type="molecule type" value="Genomic_DNA"/>
</dbReference>
<dbReference type="Proteomes" id="UP000623467">
    <property type="component" value="Unassembled WGS sequence"/>
</dbReference>
<accession>A0A8H7D782</accession>
<evidence type="ECO:0000313" key="1">
    <source>
        <dbReference type="EMBL" id="KAF7361408.1"/>
    </source>
</evidence>
<dbReference type="CDD" id="cd01763">
    <property type="entry name" value="Ubl_SUMO_like"/>
    <property type="match status" value="1"/>
</dbReference>
<dbReference type="InterPro" id="IPR029071">
    <property type="entry name" value="Ubiquitin-like_domsf"/>
</dbReference>
<dbReference type="SUPFAM" id="SSF54236">
    <property type="entry name" value="Ubiquitin-like"/>
    <property type="match status" value="1"/>
</dbReference>
<dbReference type="Gene3D" id="3.10.20.90">
    <property type="entry name" value="Phosphatidylinositol 3-kinase Catalytic Subunit, Chain A, domain 1"/>
    <property type="match status" value="1"/>
</dbReference>
<proteinExistence type="predicted"/>
<sequence>MSQEPEDVKPKLNLNITYEGNQITVKVKANTKFAKIFQAAEQKFGKESGKRRVFSAVHPLTRLLPSGRHFQICLRGKTNQQRGYPRGFRYRRWGPDRLFPGASGWLGFPVVVLYFPRSRRSVLERSTIYQTFTHILINGAALSACASPPTWRLRLQLSAFPPHEDKVRVKIQFGEHYQLFDMKKDKDFGVAMSRFAQKINHELASLRFHYDGSRVRESDTPNSLQMDELDTTGGNIIDVALMQIGG</sequence>
<evidence type="ECO:0000313" key="2">
    <source>
        <dbReference type="Proteomes" id="UP000623467"/>
    </source>
</evidence>
<keyword evidence="2" id="KW-1185">Reference proteome</keyword>
<name>A0A8H7D782_9AGAR</name>
<organism evidence="1 2">
    <name type="scientific">Mycena sanguinolenta</name>
    <dbReference type="NCBI Taxonomy" id="230812"/>
    <lineage>
        <taxon>Eukaryota</taxon>
        <taxon>Fungi</taxon>
        <taxon>Dikarya</taxon>
        <taxon>Basidiomycota</taxon>
        <taxon>Agaricomycotina</taxon>
        <taxon>Agaricomycetes</taxon>
        <taxon>Agaricomycetidae</taxon>
        <taxon>Agaricales</taxon>
        <taxon>Marasmiineae</taxon>
        <taxon>Mycenaceae</taxon>
        <taxon>Mycena</taxon>
    </lineage>
</organism>
<comment type="caution">
    <text evidence="1">The sequence shown here is derived from an EMBL/GenBank/DDBJ whole genome shotgun (WGS) entry which is preliminary data.</text>
</comment>
<reference evidence="1" key="1">
    <citation type="submission" date="2020-05" db="EMBL/GenBank/DDBJ databases">
        <title>Mycena genomes resolve the evolution of fungal bioluminescence.</title>
        <authorList>
            <person name="Tsai I.J."/>
        </authorList>
    </citation>
    <scope>NUCLEOTIDE SEQUENCE</scope>
    <source>
        <strain evidence="1">160909Yilan</strain>
    </source>
</reference>
<gene>
    <name evidence="1" type="ORF">MSAN_01173900</name>
</gene>
<protein>
    <submittedName>
        <fullName evidence="1">Ubiquitin-like protein SMT3</fullName>
    </submittedName>
</protein>
<dbReference type="AlphaFoldDB" id="A0A8H7D782"/>